<keyword evidence="6" id="KW-0238">DNA-binding</keyword>
<dbReference type="InterPro" id="IPR050953">
    <property type="entry name" value="N4_N6_ade-DNA_methylase"/>
</dbReference>
<keyword evidence="2" id="KW-0489">Methyltransferase</keyword>
<keyword evidence="5" id="KW-0680">Restriction system</keyword>
<dbReference type="AlphaFoldDB" id="L9ZIP1"/>
<evidence type="ECO:0000259" key="10">
    <source>
        <dbReference type="Pfam" id="PF12950"/>
    </source>
</evidence>
<dbReference type="Pfam" id="PF07669">
    <property type="entry name" value="Eco57I"/>
    <property type="match status" value="1"/>
</dbReference>
<keyword evidence="3" id="KW-0808">Transferase</keyword>
<evidence type="ECO:0000256" key="5">
    <source>
        <dbReference type="ARBA" id="ARBA00022747"/>
    </source>
</evidence>
<dbReference type="InterPro" id="IPR025931">
    <property type="entry name" value="TaqI_C"/>
</dbReference>
<dbReference type="GO" id="GO:0009007">
    <property type="term" value="F:site-specific DNA-methyltransferase (adenine-specific) activity"/>
    <property type="evidence" value="ECO:0007669"/>
    <property type="project" value="UniProtKB-EC"/>
</dbReference>
<dbReference type="EC" id="2.1.1.72" evidence="1"/>
<evidence type="ECO:0000256" key="4">
    <source>
        <dbReference type="ARBA" id="ARBA00022691"/>
    </source>
</evidence>
<feature type="domain" description="Type II methyltransferase M.TaqI-like" evidence="9">
    <location>
        <begin position="285"/>
        <end position="463"/>
    </location>
</feature>
<organism evidence="11 12">
    <name type="scientific">Natrinema altunense (strain JCM 12890 / CGMCC 1.3731 / AJ2)</name>
    <dbReference type="NCBI Taxonomy" id="1227494"/>
    <lineage>
        <taxon>Archaea</taxon>
        <taxon>Methanobacteriati</taxon>
        <taxon>Methanobacteriota</taxon>
        <taxon>Stenosarchaea group</taxon>
        <taxon>Halobacteria</taxon>
        <taxon>Halobacteriales</taxon>
        <taxon>Natrialbaceae</taxon>
        <taxon>Natrinema</taxon>
    </lineage>
</organism>
<evidence type="ECO:0000256" key="6">
    <source>
        <dbReference type="ARBA" id="ARBA00023125"/>
    </source>
</evidence>
<dbReference type="GO" id="GO:0003677">
    <property type="term" value="F:DNA binding"/>
    <property type="evidence" value="ECO:0007669"/>
    <property type="project" value="UniProtKB-KW"/>
</dbReference>
<dbReference type="PROSITE" id="PS00092">
    <property type="entry name" value="N6_MTASE"/>
    <property type="match status" value="1"/>
</dbReference>
<dbReference type="PRINTS" id="PR00507">
    <property type="entry name" value="N12N6MTFRASE"/>
</dbReference>
<keyword evidence="4" id="KW-0949">S-adenosyl-L-methionine</keyword>
<evidence type="ECO:0000259" key="9">
    <source>
        <dbReference type="Pfam" id="PF07669"/>
    </source>
</evidence>
<dbReference type="SUPFAM" id="SSF53335">
    <property type="entry name" value="S-adenosyl-L-methionine-dependent methyltransferases"/>
    <property type="match status" value="1"/>
</dbReference>
<dbReference type="Proteomes" id="UP000011511">
    <property type="component" value="Unassembled WGS sequence"/>
</dbReference>
<dbReference type="GO" id="GO:0009307">
    <property type="term" value="P:DNA restriction-modification system"/>
    <property type="evidence" value="ECO:0007669"/>
    <property type="project" value="UniProtKB-KW"/>
</dbReference>
<keyword evidence="8" id="KW-0175">Coiled coil</keyword>
<gene>
    <name evidence="11" type="ORF">C485_13530</name>
</gene>
<dbReference type="InterPro" id="IPR029063">
    <property type="entry name" value="SAM-dependent_MTases_sf"/>
</dbReference>
<evidence type="ECO:0000313" key="12">
    <source>
        <dbReference type="Proteomes" id="UP000011511"/>
    </source>
</evidence>
<protein>
    <recommendedName>
        <fullName evidence="1">site-specific DNA-methyltransferase (adenine-specific)</fullName>
        <ecNumber evidence="1">2.1.1.72</ecNumber>
    </recommendedName>
</protein>
<proteinExistence type="predicted"/>
<dbReference type="PANTHER" id="PTHR33841:SF1">
    <property type="entry name" value="DNA METHYLTRANSFERASE A"/>
    <property type="match status" value="1"/>
</dbReference>
<keyword evidence="12" id="KW-1185">Reference proteome</keyword>
<sequence>MPFTVRAFEEYQDRYEEYETRASDLRNQIETLEEQGHEDDTEIAKLESQLAELQDDYEQYRAFNSDYETWVRLSNRQENEEDDNKRVFCRESIYVQINKILLIRIAEDKDLTEQMISNGGVTDYFGFWDDFARYVDRTYVDLFEVASEELSEIYDRLYSRQIFDWELDSDDEDLDDVVQKTFWHLNHYDFQDVDRDVLGHLYERHLPPEERKELGEFYTPTAVVDFILDRVGYTANEPIDQPESDLLDPACGSGTFLVRAAGRLLERLDNRNIPPEEAIEIMQERLWGFDINPFACHITEMNLLFQVIDLYKDVKEENPDFSLDRFNIYQTDSLRQQTQTNVTTTFSDALMRRYERERREADRAKQREDYGFVVMNPPYVRIQNIPDGPAKEDYNDYYSAYHNYDLYLLFIEKASEWLNEGGKLGIITSNQFIDSRYGERARQLIPQRYRVGEMVNIGDVDVFAHATTYPIIMVMESQAVDRADRSPEDYVVDDYRFSYVSVGESMEEWIDSDSITGWNTGNGNSDTDRGEERNYRIVDLLALALPDDWGSNPPNVEDAVTEAGISVPDSVSWDNQPPLQSYPVQSDAVSDSDWQFAPADEQEVLNWMEENGQELRGYCHDTKVERGLRTGKNPVFIVDWSTVEEYDIERELVHPIVGGRDVKRWEDLWEDQYIVYTPPGMDIEDYPNVVEYYNDGDNRDELEDRYCVREQDEDYWALDKSKDPELFEQTKIVTPDIAYYNNYWVDDGGEFYCLDTTYYVSPENEEHAWYLAGVLNSDLAQFYIRRNAATYRGNYLRYKSEYVGDIPIPDPDSDDVPDSLVNSIAETARRMQDRIEEYRQAESLVNQPEDLLEAVDADIVSLTRTGYVARIPDEDDSEDTEINPNLNGTEIRLNIHQSINFNAEEEAEAFYRLIDALNITTIQELRDSNYPRTLEGIESLLDTYQQAQDTIEDAGSRLQQIENDIHEDVYELFDLEEDHRKLVEDRVLTPENPLKSKVR</sequence>
<evidence type="ECO:0000256" key="8">
    <source>
        <dbReference type="SAM" id="Coils"/>
    </source>
</evidence>
<dbReference type="InterPro" id="IPR011639">
    <property type="entry name" value="MethylTrfase_TaqI-like_dom"/>
</dbReference>
<evidence type="ECO:0000256" key="1">
    <source>
        <dbReference type="ARBA" id="ARBA00011900"/>
    </source>
</evidence>
<evidence type="ECO:0000256" key="3">
    <source>
        <dbReference type="ARBA" id="ARBA00022679"/>
    </source>
</evidence>
<comment type="catalytic activity">
    <reaction evidence="7">
        <text>a 2'-deoxyadenosine in DNA + S-adenosyl-L-methionine = an N(6)-methyl-2'-deoxyadenosine in DNA + S-adenosyl-L-homocysteine + H(+)</text>
        <dbReference type="Rhea" id="RHEA:15197"/>
        <dbReference type="Rhea" id="RHEA-COMP:12418"/>
        <dbReference type="Rhea" id="RHEA-COMP:12419"/>
        <dbReference type="ChEBI" id="CHEBI:15378"/>
        <dbReference type="ChEBI" id="CHEBI:57856"/>
        <dbReference type="ChEBI" id="CHEBI:59789"/>
        <dbReference type="ChEBI" id="CHEBI:90615"/>
        <dbReference type="ChEBI" id="CHEBI:90616"/>
        <dbReference type="EC" id="2.1.1.72"/>
    </reaction>
</comment>
<comment type="caution">
    <text evidence="11">The sequence shown here is derived from an EMBL/GenBank/DDBJ whole genome shotgun (WGS) entry which is preliminary data.</text>
</comment>
<evidence type="ECO:0000256" key="7">
    <source>
        <dbReference type="ARBA" id="ARBA00047942"/>
    </source>
</evidence>
<feature type="coiled-coil region" evidence="8">
    <location>
        <begin position="8"/>
        <end position="63"/>
    </location>
</feature>
<dbReference type="Gene3D" id="3.40.50.150">
    <property type="entry name" value="Vaccinia Virus protein VP39"/>
    <property type="match status" value="1"/>
</dbReference>
<evidence type="ECO:0000256" key="2">
    <source>
        <dbReference type="ARBA" id="ARBA00022603"/>
    </source>
</evidence>
<name>L9ZIP1_NATA2</name>
<dbReference type="Pfam" id="PF12950">
    <property type="entry name" value="TaqI_C"/>
    <property type="match status" value="1"/>
</dbReference>
<dbReference type="EMBL" id="AOIK01000033">
    <property type="protein sequence ID" value="ELY84993.1"/>
    <property type="molecule type" value="Genomic_DNA"/>
</dbReference>
<dbReference type="GO" id="GO:0032259">
    <property type="term" value="P:methylation"/>
    <property type="evidence" value="ECO:0007669"/>
    <property type="project" value="UniProtKB-KW"/>
</dbReference>
<feature type="domain" description="TaqI-like C-terminal specificity" evidence="10">
    <location>
        <begin position="654"/>
        <end position="808"/>
    </location>
</feature>
<dbReference type="PANTHER" id="PTHR33841">
    <property type="entry name" value="DNA METHYLTRANSFERASE YEEA-RELATED"/>
    <property type="match status" value="1"/>
</dbReference>
<evidence type="ECO:0000313" key="11">
    <source>
        <dbReference type="EMBL" id="ELY84993.1"/>
    </source>
</evidence>
<feature type="coiled-coil region" evidence="8">
    <location>
        <begin position="937"/>
        <end position="964"/>
    </location>
</feature>
<reference evidence="11 12" key="1">
    <citation type="journal article" date="2014" name="PLoS Genet.">
        <title>Phylogenetically driven sequencing of extremely halophilic archaea reveals strategies for static and dynamic osmo-response.</title>
        <authorList>
            <person name="Becker E.A."/>
            <person name="Seitzer P.M."/>
            <person name="Tritt A."/>
            <person name="Larsen D."/>
            <person name="Krusor M."/>
            <person name="Yao A.I."/>
            <person name="Wu D."/>
            <person name="Madern D."/>
            <person name="Eisen J.A."/>
            <person name="Darling A.E."/>
            <person name="Facciotti M.T."/>
        </authorList>
    </citation>
    <scope>NUCLEOTIDE SEQUENCE [LARGE SCALE GENOMIC DNA]</scope>
    <source>
        <strain evidence="11 12">JCM 12890</strain>
    </source>
</reference>
<dbReference type="InterPro" id="IPR002052">
    <property type="entry name" value="DNA_methylase_N6_adenine_CS"/>
</dbReference>
<accession>L9ZIP1</accession>
<dbReference type="PATRIC" id="fig|1227494.3.peg.2718"/>